<keyword evidence="8 12" id="KW-0275">Fatty acid biosynthesis</keyword>
<evidence type="ECO:0000256" key="6">
    <source>
        <dbReference type="ARBA" id="ARBA00022832"/>
    </source>
</evidence>
<feature type="domain" description="Beta-ketoacyl-[acyl-carrier-protein] synthase III C-terminal" evidence="13">
    <location>
        <begin position="236"/>
        <end position="325"/>
    </location>
</feature>
<evidence type="ECO:0000256" key="11">
    <source>
        <dbReference type="ARBA" id="ARBA00051096"/>
    </source>
</evidence>
<comment type="catalytic activity">
    <reaction evidence="11">
        <text>malonyl-[ACP] + acetyl-CoA + H(+) = 3-oxobutanoyl-[ACP] + CO2 + CoA</text>
        <dbReference type="Rhea" id="RHEA:12080"/>
        <dbReference type="Rhea" id="RHEA-COMP:9623"/>
        <dbReference type="Rhea" id="RHEA-COMP:9625"/>
        <dbReference type="ChEBI" id="CHEBI:15378"/>
        <dbReference type="ChEBI" id="CHEBI:16526"/>
        <dbReference type="ChEBI" id="CHEBI:57287"/>
        <dbReference type="ChEBI" id="CHEBI:57288"/>
        <dbReference type="ChEBI" id="CHEBI:78449"/>
        <dbReference type="ChEBI" id="CHEBI:78450"/>
        <dbReference type="EC" id="2.3.1.180"/>
    </reaction>
    <physiologicalReaction direction="left-to-right" evidence="11">
        <dbReference type="Rhea" id="RHEA:12081"/>
    </physiologicalReaction>
</comment>
<name>A0A0R0DGC2_9GAMM</name>
<evidence type="ECO:0000259" key="13">
    <source>
        <dbReference type="Pfam" id="PF08541"/>
    </source>
</evidence>
<evidence type="ECO:0000256" key="12">
    <source>
        <dbReference type="HAMAP-Rule" id="MF_01815"/>
    </source>
</evidence>
<feature type="active site" evidence="12">
    <location>
        <position position="282"/>
    </location>
</feature>
<dbReference type="HAMAP" id="MF_01815">
    <property type="entry name" value="FabH"/>
    <property type="match status" value="1"/>
</dbReference>
<dbReference type="GO" id="GO:0033818">
    <property type="term" value="F:beta-ketoacyl-acyl-carrier-protein synthase III activity"/>
    <property type="evidence" value="ECO:0007669"/>
    <property type="project" value="UniProtKB-UniRule"/>
</dbReference>
<dbReference type="InterPro" id="IPR016039">
    <property type="entry name" value="Thiolase-like"/>
</dbReference>
<comment type="domain">
    <text evidence="12">The last Arg residue of the ACP-binding site is essential for the weak association between ACP/AcpP and FabH.</text>
</comment>
<dbReference type="GO" id="GO:0005737">
    <property type="term" value="C:cytoplasm"/>
    <property type="evidence" value="ECO:0007669"/>
    <property type="project" value="UniProtKB-SubCell"/>
</dbReference>
<dbReference type="AlphaFoldDB" id="A0A0R0DGC2"/>
<dbReference type="UniPathway" id="UPA00094"/>
<keyword evidence="6 12" id="KW-0276">Fatty acid metabolism</keyword>
<comment type="function">
    <text evidence="12">Catalyzes the condensation reaction of fatty acid synthesis by the addition to an acyl acceptor of two carbons from malonyl-ACP. Catalyzes the first condensation reaction which initiates fatty acid synthesis and may therefore play a role in governing the total rate of fatty acid production. Possesses both acetoacetyl-ACP synthase and acetyl transacylase activities. Its substrate specificity determines the biosynthesis of branched-chain and/or straight-chain of fatty acids.</text>
</comment>
<feature type="domain" description="Beta-ketoacyl-[acyl-carrier-protein] synthase III N-terminal" evidence="14">
    <location>
        <begin position="110"/>
        <end position="187"/>
    </location>
</feature>
<dbReference type="Pfam" id="PF08545">
    <property type="entry name" value="ACP_syn_III"/>
    <property type="match status" value="1"/>
</dbReference>
<comment type="similarity">
    <text evidence="2 12">Belongs to the thiolase-like superfamily. FabH family.</text>
</comment>
<reference evidence="15 16" key="1">
    <citation type="submission" date="2015-05" db="EMBL/GenBank/DDBJ databases">
        <title>Genome sequencing and analysis of members of genus Stenotrophomonas.</title>
        <authorList>
            <person name="Patil P.P."/>
            <person name="Midha S."/>
            <person name="Patil P.B."/>
        </authorList>
    </citation>
    <scope>NUCLEOTIDE SEQUENCE [LARGE SCALE GENOMIC DNA]</scope>
    <source>
        <strain evidence="15 16">DSM 21508</strain>
    </source>
</reference>
<evidence type="ECO:0000256" key="5">
    <source>
        <dbReference type="ARBA" id="ARBA00022679"/>
    </source>
</evidence>
<keyword evidence="10 12" id="KW-0012">Acyltransferase</keyword>
<keyword evidence="4 12" id="KW-0444">Lipid biosynthesis</keyword>
<evidence type="ECO:0000256" key="10">
    <source>
        <dbReference type="ARBA" id="ARBA00023315"/>
    </source>
</evidence>
<keyword evidence="16" id="KW-1185">Reference proteome</keyword>
<dbReference type="GO" id="GO:0004315">
    <property type="term" value="F:3-oxoacyl-[acyl-carrier-protein] synthase activity"/>
    <property type="evidence" value="ECO:0007669"/>
    <property type="project" value="InterPro"/>
</dbReference>
<dbReference type="PANTHER" id="PTHR43091">
    <property type="entry name" value="3-OXOACYL-[ACYL-CARRIER-PROTEIN] SYNTHASE"/>
    <property type="match status" value="1"/>
</dbReference>
<dbReference type="EC" id="2.3.1.180" evidence="3 12"/>
<evidence type="ECO:0000256" key="7">
    <source>
        <dbReference type="ARBA" id="ARBA00023098"/>
    </source>
</evidence>
<dbReference type="NCBIfam" id="NF006829">
    <property type="entry name" value="PRK09352.1"/>
    <property type="match status" value="1"/>
</dbReference>
<evidence type="ECO:0000256" key="3">
    <source>
        <dbReference type="ARBA" id="ARBA00012333"/>
    </source>
</evidence>
<evidence type="ECO:0000256" key="4">
    <source>
        <dbReference type="ARBA" id="ARBA00022516"/>
    </source>
</evidence>
<comment type="pathway">
    <text evidence="1 12">Lipid metabolism; fatty acid biosynthesis.</text>
</comment>
<comment type="caution">
    <text evidence="15">The sequence shown here is derived from an EMBL/GenBank/DDBJ whole genome shotgun (WGS) entry which is preliminary data.</text>
</comment>
<comment type="subunit">
    <text evidence="12">Homodimer.</text>
</comment>
<evidence type="ECO:0000259" key="14">
    <source>
        <dbReference type="Pfam" id="PF08545"/>
    </source>
</evidence>
<dbReference type="GO" id="GO:0006633">
    <property type="term" value="P:fatty acid biosynthetic process"/>
    <property type="evidence" value="ECO:0007669"/>
    <property type="project" value="UniProtKB-UniRule"/>
</dbReference>
<organism evidence="15 16">
    <name type="scientific">Stenotrophomonas chelatiphaga</name>
    <dbReference type="NCBI Taxonomy" id="517011"/>
    <lineage>
        <taxon>Bacteria</taxon>
        <taxon>Pseudomonadati</taxon>
        <taxon>Pseudomonadota</taxon>
        <taxon>Gammaproteobacteria</taxon>
        <taxon>Lysobacterales</taxon>
        <taxon>Lysobacteraceae</taxon>
        <taxon>Stenotrophomonas</taxon>
    </lineage>
</organism>
<dbReference type="PANTHER" id="PTHR43091:SF1">
    <property type="entry name" value="BETA-KETOACYL-[ACYL-CARRIER-PROTEIN] SYNTHASE III, CHLOROPLASTIC"/>
    <property type="match status" value="1"/>
</dbReference>
<evidence type="ECO:0000313" key="15">
    <source>
        <dbReference type="EMBL" id="KRG77102.1"/>
    </source>
</evidence>
<sequence length="325" mass="34658">MSKRIYSRIAGTGSYLPEKVLTNADLEKMVETSDEWIVTRTGIKERHIAAAEETTSDLGYHAAVKALEAAGIDASQLDMIVVGTTTPDLIFPSTACLIQAKLGATGCPAFDVNAACSGFVFALGVADKFIRSGDARHVLVIGAETLTRIVDWNDRTTCVLFGDGAGAVVLKADEETGILSTHLHSDGSKKELLWNPVGVSAGFGEGEQARGAILMKGNDVFKYAVKALDSVVDETLEANALSKADLDWLIPHQANLRIIEATAKRLEMSMDQVVVTVDKHGNTSSASVPLALDHAVRSGRVERGQLLLLEAFGGGFTWGSALLRY</sequence>
<dbReference type="Proteomes" id="UP000051386">
    <property type="component" value="Unassembled WGS sequence"/>
</dbReference>
<protein>
    <recommendedName>
        <fullName evidence="3 12">Beta-ketoacyl-[acyl-carrier-protein] synthase III</fullName>
        <shortName evidence="12">Beta-ketoacyl-ACP synthase III</shortName>
        <shortName evidence="12">KAS III</shortName>
        <ecNumber evidence="3 12">2.3.1.180</ecNumber>
    </recommendedName>
    <alternativeName>
        <fullName evidence="12">3-oxoacyl-[acyl-carrier-protein] synthase 3</fullName>
    </alternativeName>
    <alternativeName>
        <fullName evidence="12">3-oxoacyl-[acyl-carrier-protein] synthase III</fullName>
    </alternativeName>
</protein>
<keyword evidence="12" id="KW-0963">Cytoplasm</keyword>
<keyword evidence="9 12" id="KW-0511">Multifunctional enzyme</keyword>
<proteinExistence type="inferred from homology"/>
<feature type="active site" evidence="12">
    <location>
        <position position="252"/>
    </location>
</feature>
<dbReference type="InterPro" id="IPR013751">
    <property type="entry name" value="ACP_syn_III_N"/>
</dbReference>
<comment type="subcellular location">
    <subcellularLocation>
        <location evidence="12">Cytoplasm</location>
    </subcellularLocation>
</comment>
<dbReference type="InterPro" id="IPR004655">
    <property type="entry name" value="FabH"/>
</dbReference>
<dbReference type="InterPro" id="IPR013747">
    <property type="entry name" value="ACP_syn_III_C"/>
</dbReference>
<gene>
    <name evidence="12" type="primary">fabH</name>
    <name evidence="15" type="ORF">ABB28_01635</name>
</gene>
<feature type="active site" evidence="12">
    <location>
        <position position="116"/>
    </location>
</feature>
<keyword evidence="7 12" id="KW-0443">Lipid metabolism</keyword>
<dbReference type="PATRIC" id="fig|517011.3.peg.2091"/>
<dbReference type="CDD" id="cd00830">
    <property type="entry name" value="KAS_III"/>
    <property type="match status" value="1"/>
</dbReference>
<accession>A0A0R0DGC2</accession>
<evidence type="ECO:0000313" key="16">
    <source>
        <dbReference type="Proteomes" id="UP000051386"/>
    </source>
</evidence>
<dbReference type="FunFam" id="3.40.47.10:FF:000004">
    <property type="entry name" value="3-oxoacyl-[acyl-carrier-protein] synthase 3"/>
    <property type="match status" value="1"/>
</dbReference>
<dbReference type="EMBL" id="LDJK01000005">
    <property type="protein sequence ID" value="KRG77102.1"/>
    <property type="molecule type" value="Genomic_DNA"/>
</dbReference>
<keyword evidence="5 12" id="KW-0808">Transferase</keyword>
<dbReference type="NCBIfam" id="TIGR00747">
    <property type="entry name" value="fabH"/>
    <property type="match status" value="1"/>
</dbReference>
<dbReference type="SUPFAM" id="SSF53901">
    <property type="entry name" value="Thiolase-like"/>
    <property type="match status" value="1"/>
</dbReference>
<dbReference type="Gene3D" id="3.40.47.10">
    <property type="match status" value="1"/>
</dbReference>
<dbReference type="Pfam" id="PF08541">
    <property type="entry name" value="ACP_syn_III_C"/>
    <property type="match status" value="1"/>
</dbReference>
<dbReference type="RefSeq" id="WP_057506953.1">
    <property type="nucleotide sequence ID" value="NZ_JANUEG010000013.1"/>
</dbReference>
<feature type="region of interest" description="ACP-binding" evidence="12">
    <location>
        <begin position="253"/>
        <end position="257"/>
    </location>
</feature>
<evidence type="ECO:0000256" key="2">
    <source>
        <dbReference type="ARBA" id="ARBA00008642"/>
    </source>
</evidence>
<evidence type="ECO:0000256" key="1">
    <source>
        <dbReference type="ARBA" id="ARBA00005194"/>
    </source>
</evidence>
<evidence type="ECO:0000256" key="9">
    <source>
        <dbReference type="ARBA" id="ARBA00023268"/>
    </source>
</evidence>
<evidence type="ECO:0000256" key="8">
    <source>
        <dbReference type="ARBA" id="ARBA00023160"/>
    </source>
</evidence>